<protein>
    <submittedName>
        <fullName evidence="3">Uncharacterized protein</fullName>
    </submittedName>
</protein>
<keyword evidence="1" id="KW-0547">Nucleotide-binding</keyword>
<dbReference type="Pfam" id="PF00012">
    <property type="entry name" value="HSP70"/>
    <property type="match status" value="1"/>
</dbReference>
<evidence type="ECO:0000313" key="3">
    <source>
        <dbReference type="EMBL" id="KAK0510395.1"/>
    </source>
</evidence>
<comment type="caution">
    <text evidence="3">The sequence shown here is derived from an EMBL/GenBank/DDBJ whole genome shotgun (WGS) entry which is preliminary data.</text>
</comment>
<dbReference type="PANTHER" id="PTHR14187:SF82">
    <property type="entry name" value="FAMILY CHAPERONE, PUTATIVE (AFU_ORTHOLOGUE AFUA_7G08575)-RELATED"/>
    <property type="match status" value="1"/>
</dbReference>
<proteinExistence type="predicted"/>
<name>A0AA39QYE1_9LECA</name>
<sequence>MTDQKMESAFEGLSMNEDGDKLVIGVDFGTTYSGVAYLFTGVEKPEPIPITEWPGGLNKPKVPTIIRYEKNSPQTFAWGYELAHTTIEGKIEGIKLLLDPDQPKPLYVPQTNTRAELKRLGKPPIDVAADYISALYKHALSKIEASWPQDYLQMLQKKFVLTVPALWSDKARSITERAAKKAGIFPITLIKEPEAAARYTLYSLKDKAISIGDAFVLCDAGGGTVDLISYEVTKIDPLELRELVKGTGGLAGSLMINKRFEEAIREAVGEDQYLPLRKHKSYRLAMQYFDESVKPVFNPFNQSADDVYYVNFPMAGLADDPANNISSNCFNVTREILEGIYQPLIKDIHGLVKEQVDSVRIKRMEENHAKGKEIKAIFLVGGFGSSIYLRESLQGLHPDIQIIQPTDAWSAIVRGAVLSQAPKEAVVTSTVASRHYGVSATDPWTDDDAGQPQIWDSIQEHNRVKKMTWYIHAGEDLLREQKVSFTFYRSVEEDYDRDQLIFSDKLIQSEAIMAPKYPDSGTTTVNCVLTADFRGVPKENFKRCFAKNGRPYYQVHYSLNITFDSAMMRFTSEMNGKEMGLVEAKYE</sequence>
<accession>A0AA39QYE1</accession>
<gene>
    <name evidence="3" type="ORF">JMJ35_006827</name>
</gene>
<evidence type="ECO:0000313" key="4">
    <source>
        <dbReference type="Proteomes" id="UP001166286"/>
    </source>
</evidence>
<dbReference type="InterPro" id="IPR013126">
    <property type="entry name" value="Hsp_70_fam"/>
</dbReference>
<organism evidence="3 4">
    <name type="scientific">Cladonia borealis</name>
    <dbReference type="NCBI Taxonomy" id="184061"/>
    <lineage>
        <taxon>Eukaryota</taxon>
        <taxon>Fungi</taxon>
        <taxon>Dikarya</taxon>
        <taxon>Ascomycota</taxon>
        <taxon>Pezizomycotina</taxon>
        <taxon>Lecanoromycetes</taxon>
        <taxon>OSLEUM clade</taxon>
        <taxon>Lecanoromycetidae</taxon>
        <taxon>Lecanorales</taxon>
        <taxon>Lecanorineae</taxon>
        <taxon>Cladoniaceae</taxon>
        <taxon>Cladonia</taxon>
    </lineage>
</organism>
<dbReference type="Gene3D" id="3.30.420.40">
    <property type="match status" value="1"/>
</dbReference>
<dbReference type="SUPFAM" id="SSF53067">
    <property type="entry name" value="Actin-like ATPase domain"/>
    <property type="match status" value="2"/>
</dbReference>
<dbReference type="AlphaFoldDB" id="A0AA39QYE1"/>
<evidence type="ECO:0000256" key="2">
    <source>
        <dbReference type="ARBA" id="ARBA00022840"/>
    </source>
</evidence>
<evidence type="ECO:0000256" key="1">
    <source>
        <dbReference type="ARBA" id="ARBA00022741"/>
    </source>
</evidence>
<dbReference type="InterPro" id="IPR043129">
    <property type="entry name" value="ATPase_NBD"/>
</dbReference>
<dbReference type="PANTHER" id="PTHR14187">
    <property type="entry name" value="ALPHA KINASE/ELONGATION FACTOR 2 KINASE"/>
    <property type="match status" value="1"/>
</dbReference>
<keyword evidence="4" id="KW-1185">Reference proteome</keyword>
<dbReference type="GO" id="GO:0140662">
    <property type="term" value="F:ATP-dependent protein folding chaperone"/>
    <property type="evidence" value="ECO:0007669"/>
    <property type="project" value="InterPro"/>
</dbReference>
<keyword evidence="2" id="KW-0067">ATP-binding</keyword>
<dbReference type="Proteomes" id="UP001166286">
    <property type="component" value="Unassembled WGS sequence"/>
</dbReference>
<dbReference type="EMBL" id="JAFEKC020000015">
    <property type="protein sequence ID" value="KAK0510395.1"/>
    <property type="molecule type" value="Genomic_DNA"/>
</dbReference>
<dbReference type="PRINTS" id="PR00301">
    <property type="entry name" value="HEATSHOCK70"/>
</dbReference>
<dbReference type="CDD" id="cd10170">
    <property type="entry name" value="ASKHA_NBD_HSP70"/>
    <property type="match status" value="1"/>
</dbReference>
<dbReference type="GO" id="GO:0005524">
    <property type="term" value="F:ATP binding"/>
    <property type="evidence" value="ECO:0007669"/>
    <property type="project" value="UniProtKB-KW"/>
</dbReference>
<reference evidence="3" key="1">
    <citation type="submission" date="2023-03" db="EMBL/GenBank/DDBJ databases">
        <title>Complete genome of Cladonia borealis.</title>
        <authorList>
            <person name="Park H."/>
        </authorList>
    </citation>
    <scope>NUCLEOTIDE SEQUENCE</scope>
    <source>
        <strain evidence="3">ANT050790</strain>
    </source>
</reference>